<dbReference type="InterPro" id="IPR016181">
    <property type="entry name" value="Acyl_CoA_acyltransferase"/>
</dbReference>
<dbReference type="GO" id="GO:0005737">
    <property type="term" value="C:cytoplasm"/>
    <property type="evidence" value="ECO:0007669"/>
    <property type="project" value="TreeGrafter"/>
</dbReference>
<feature type="domain" description="N-acetyltransferase" evidence="1">
    <location>
        <begin position="175"/>
        <end position="328"/>
    </location>
</feature>
<dbReference type="AlphaFoldDB" id="A0A839MXP3"/>
<name>A0A839MXP3_9MICO</name>
<gene>
    <name evidence="2" type="ORF">FHU39_000204</name>
</gene>
<dbReference type="PANTHER" id="PTHR43441:SF11">
    <property type="entry name" value="RIBOSOMAL-PROTEIN-SERINE ACETYLTRANSFERASE"/>
    <property type="match status" value="1"/>
</dbReference>
<dbReference type="Pfam" id="PF00583">
    <property type="entry name" value="Acetyltransf_1"/>
    <property type="match status" value="1"/>
</dbReference>
<dbReference type="EMBL" id="JACHVQ010000001">
    <property type="protein sequence ID" value="MBB2890220.1"/>
    <property type="molecule type" value="Genomic_DNA"/>
</dbReference>
<comment type="caution">
    <text evidence="2">The sequence shown here is derived from an EMBL/GenBank/DDBJ whole genome shotgun (WGS) entry which is preliminary data.</text>
</comment>
<evidence type="ECO:0000259" key="1">
    <source>
        <dbReference type="PROSITE" id="PS51186"/>
    </source>
</evidence>
<dbReference type="PROSITE" id="PS51186">
    <property type="entry name" value="GNAT"/>
    <property type="match status" value="2"/>
</dbReference>
<dbReference type="InterPro" id="IPR000182">
    <property type="entry name" value="GNAT_dom"/>
</dbReference>
<dbReference type="SUPFAM" id="SSF55729">
    <property type="entry name" value="Acyl-CoA N-acyltransferases (Nat)"/>
    <property type="match status" value="2"/>
</dbReference>
<evidence type="ECO:0000313" key="2">
    <source>
        <dbReference type="EMBL" id="MBB2890220.1"/>
    </source>
</evidence>
<dbReference type="CDD" id="cd04301">
    <property type="entry name" value="NAT_SF"/>
    <property type="match status" value="1"/>
</dbReference>
<sequence>MRSSDVDTLCAHRNETEVAATQDWPMPYVAGMAGWLSGQDRLDDITSGGRTHLAIDVGGEHVGELALLLDDKGQQASIDCTLSSRYWSRGYAREAALAVVADLVDRLGVVRITATTDPGNIAALRLLEAIGLVHEHEARLGVVRRGERTDATCYAVTADEWRAWRDRPQGSPGEVSLVPIDSDSAWAWRAVEGHWSQRRFVASVSDSYTDALFPDVWRGGRLVPVLLGVMADDERVGFLMYADRSPSMLSPYLWRMLVDRRHQRRGIGRQALRLLARRLLAEGNTHMTTTFAEGRGGPREFYLGLGGRVTGEIVDDETEAVIDLTTLAAEPVEP</sequence>
<dbReference type="GO" id="GO:0008999">
    <property type="term" value="F:protein-N-terminal-alanine acetyltransferase activity"/>
    <property type="evidence" value="ECO:0007669"/>
    <property type="project" value="TreeGrafter"/>
</dbReference>
<organism evidence="2 3">
    <name type="scientific">Flexivirga oryzae</name>
    <dbReference type="NCBI Taxonomy" id="1794944"/>
    <lineage>
        <taxon>Bacteria</taxon>
        <taxon>Bacillati</taxon>
        <taxon>Actinomycetota</taxon>
        <taxon>Actinomycetes</taxon>
        <taxon>Micrococcales</taxon>
        <taxon>Dermacoccaceae</taxon>
        <taxon>Flexivirga</taxon>
    </lineage>
</organism>
<dbReference type="PANTHER" id="PTHR43441">
    <property type="entry name" value="RIBOSOMAL-PROTEIN-SERINE ACETYLTRANSFERASE"/>
    <property type="match status" value="1"/>
</dbReference>
<proteinExistence type="predicted"/>
<dbReference type="InterPro" id="IPR051908">
    <property type="entry name" value="Ribosomal_N-acetyltransferase"/>
</dbReference>
<reference evidence="2 3" key="1">
    <citation type="submission" date="2020-08" db="EMBL/GenBank/DDBJ databases">
        <title>Sequencing the genomes of 1000 actinobacteria strains.</title>
        <authorList>
            <person name="Klenk H.-P."/>
        </authorList>
    </citation>
    <scope>NUCLEOTIDE SEQUENCE [LARGE SCALE GENOMIC DNA]</scope>
    <source>
        <strain evidence="2 3">DSM 105369</strain>
    </source>
</reference>
<accession>A0A839MXP3</accession>
<evidence type="ECO:0000313" key="3">
    <source>
        <dbReference type="Proteomes" id="UP000559182"/>
    </source>
</evidence>
<dbReference type="Pfam" id="PF13302">
    <property type="entry name" value="Acetyltransf_3"/>
    <property type="match status" value="1"/>
</dbReference>
<dbReference type="GO" id="GO:1990189">
    <property type="term" value="F:protein N-terminal-serine acetyltransferase activity"/>
    <property type="evidence" value="ECO:0007669"/>
    <property type="project" value="TreeGrafter"/>
</dbReference>
<protein>
    <submittedName>
        <fullName evidence="2">RimJ/RimL family protein N-acetyltransferase</fullName>
    </submittedName>
</protein>
<dbReference type="Gene3D" id="3.40.630.30">
    <property type="match status" value="2"/>
</dbReference>
<keyword evidence="2" id="KW-0808">Transferase</keyword>
<dbReference type="Proteomes" id="UP000559182">
    <property type="component" value="Unassembled WGS sequence"/>
</dbReference>
<keyword evidence="3" id="KW-1185">Reference proteome</keyword>
<feature type="domain" description="N-acetyltransferase" evidence="1">
    <location>
        <begin position="1"/>
        <end position="159"/>
    </location>
</feature>